<sequence>MSDLKFKTVAAIGSKVLATLLLSTRISRVGVGHFEDFRNAGNPVMFVFWHGQILPLVQIHRGEGIVVLVSEHDDGEYISRIIERNGFEPVRGSSTRGGIRGLKGLIRAARAGKDLALTPDGPRGPSEEFKPGALVAAQLTGLPLIPVAVGVSRAWKSGSWDGFLVPKPFSEIQVQYLRPRFVPKEASRKDLEELAREIGDQLRAASVRLDKIHREGSVT</sequence>
<dbReference type="Pfam" id="PF04028">
    <property type="entry name" value="DUF374"/>
    <property type="match status" value="1"/>
</dbReference>
<dbReference type="AlphaFoldDB" id="E7C459"/>
<feature type="domain" description="DUF374" evidence="1">
    <location>
        <begin position="60"/>
        <end position="125"/>
    </location>
</feature>
<organism evidence="2">
    <name type="scientific">uncultured Gemmatimonadales bacterium HF0200_34B24</name>
    <dbReference type="NCBI Taxonomy" id="723613"/>
    <lineage>
        <taxon>Bacteria</taxon>
        <taxon>Pseudomonadati</taxon>
        <taxon>Gemmatimonadota</taxon>
        <taxon>Gemmatimonadia</taxon>
        <taxon>Gemmatimonadales</taxon>
        <taxon>environmental samples</taxon>
    </lineage>
</organism>
<proteinExistence type="predicted"/>
<accession>E7C459</accession>
<evidence type="ECO:0000259" key="1">
    <source>
        <dbReference type="Pfam" id="PF04028"/>
    </source>
</evidence>
<name>E7C459_9BACT</name>
<evidence type="ECO:0000313" key="2">
    <source>
        <dbReference type="EMBL" id="ADI22233.1"/>
    </source>
</evidence>
<dbReference type="CDD" id="cd07983">
    <property type="entry name" value="LPLAT_DUF374-like"/>
    <property type="match status" value="1"/>
</dbReference>
<reference evidence="2" key="1">
    <citation type="submission" date="2010-01" db="EMBL/GenBank/DDBJ databases">
        <title>Genome fragments of uncultured bacteria from the North Pacific subtropical Gyre.</title>
        <authorList>
            <person name="Pham V.D."/>
            <person name="Delong E.F."/>
        </authorList>
    </citation>
    <scope>NUCLEOTIDE SEQUENCE</scope>
</reference>
<protein>
    <submittedName>
        <fullName evidence="2">Uncharacterized protein conserved in bacteria</fullName>
    </submittedName>
</protein>
<dbReference type="EMBL" id="GU567979">
    <property type="protein sequence ID" value="ADI22233.1"/>
    <property type="molecule type" value="Genomic_DNA"/>
</dbReference>
<dbReference type="SUPFAM" id="SSF69593">
    <property type="entry name" value="Glycerol-3-phosphate (1)-acyltransferase"/>
    <property type="match status" value="1"/>
</dbReference>
<dbReference type="InterPro" id="IPR007172">
    <property type="entry name" value="DUF374"/>
</dbReference>